<evidence type="ECO:0000313" key="3">
    <source>
        <dbReference type="Proteomes" id="UP000479114"/>
    </source>
</evidence>
<dbReference type="Pfam" id="PF09823">
    <property type="entry name" value="DUF2357"/>
    <property type="match status" value="1"/>
</dbReference>
<dbReference type="InterPro" id="IPR018633">
    <property type="entry name" value="DUF2357"/>
</dbReference>
<geneLocation type="plasmid" evidence="2 3">
    <name>unnamed1</name>
</geneLocation>
<dbReference type="AlphaFoldDB" id="A0A6C0PAF7"/>
<gene>
    <name evidence="2" type="ORF">GZH47_31785</name>
</gene>
<sequence>MTMQPSIRIFHRNTYNQSWGTGELVTLYPSGLIPADATFVSVDEYDSIKIEFESNNMDDCLYIDHFSDDIEKVLRPGDSETVIRLNDTNNMPAPGHYSMRVEGPSGVWESLYLVEPRHLEWEYIHSMRKYLEDKVSGVTYDLIRRRSGMWGPEIGHGVVWFNMYRSIMEKFGNIRRHTELIIASPPEDVEKTYNLHSTSRNPDSKSIRWLQSRGLKRNAIIHQPSVFYEKRSVLTLDILENRWLLWFLRFLERQINDILMRFEMYQSSKNDEVLASSAVLQELQIELDSFSTLKYQNAFKNRNHGLNGRILEEKKKRDRLLHEASKFDANVLELKRMKGWLSRTIHDSWLSQVGEANGRTIPSLRLRKDQRFNALHRIYVQLKENLKRDMSAKKITYPHLGTAKLMEVYTVCLISDILQEQGWLWESGWVAGFNTEIPTFSELKSGDELRFHLANGYRLQLIYDGRVQRFASEEHIGFVATSQNDRPDVLLALYDSKSVFIKAMIIEVKHRNYVYLIHPQAKKESTDVNEQLKAYAHFTYIPPEKEIKRDAIDRVVCVYPKQDRGSAYEERYRKMIRLIQILPSDAEDKKAVGYELLSEQINEFINQNVQIVETM</sequence>
<dbReference type="KEGG" id="prz:GZH47_31785"/>
<name>A0A6C0PAF7_9BACL</name>
<accession>A0A6C0PAF7</accession>
<dbReference type="Proteomes" id="UP000479114">
    <property type="component" value="Plasmid unnamed1"/>
</dbReference>
<organism evidence="2 3">
    <name type="scientific">Paenibacillus rhizovicinus</name>
    <dbReference type="NCBI Taxonomy" id="2704463"/>
    <lineage>
        <taxon>Bacteria</taxon>
        <taxon>Bacillati</taxon>
        <taxon>Bacillota</taxon>
        <taxon>Bacilli</taxon>
        <taxon>Bacillales</taxon>
        <taxon>Paenibacillaceae</taxon>
        <taxon>Paenibacillus</taxon>
    </lineage>
</organism>
<keyword evidence="3" id="KW-1185">Reference proteome</keyword>
<keyword evidence="2" id="KW-0614">Plasmid</keyword>
<proteinExistence type="predicted"/>
<dbReference type="RefSeq" id="WP_162645625.1">
    <property type="nucleotide sequence ID" value="NZ_CP048287.1"/>
</dbReference>
<evidence type="ECO:0000313" key="2">
    <source>
        <dbReference type="EMBL" id="QHW35479.1"/>
    </source>
</evidence>
<protein>
    <submittedName>
        <fullName evidence="2">DUF2357 domain-containing protein</fullName>
    </submittedName>
</protein>
<dbReference type="EMBL" id="CP048287">
    <property type="protein sequence ID" value="QHW35479.1"/>
    <property type="molecule type" value="Genomic_DNA"/>
</dbReference>
<evidence type="ECO:0000259" key="1">
    <source>
        <dbReference type="Pfam" id="PF09823"/>
    </source>
</evidence>
<feature type="domain" description="DUF2357" evidence="1">
    <location>
        <begin position="129"/>
        <end position="283"/>
    </location>
</feature>
<reference evidence="2 3" key="1">
    <citation type="submission" date="2020-02" db="EMBL/GenBank/DDBJ databases">
        <title>Paenibacillus sp. nov., isolated from rhizosphere soil of tomato.</title>
        <authorList>
            <person name="Weon H.-Y."/>
            <person name="Lee S.A."/>
        </authorList>
    </citation>
    <scope>NUCLEOTIDE SEQUENCE [LARGE SCALE GENOMIC DNA]</scope>
    <source>
        <strain evidence="2 3">14171R-81</strain>
        <plasmid evidence="2 3">unnamed1</plasmid>
    </source>
</reference>